<evidence type="ECO:0000313" key="2">
    <source>
        <dbReference type="Proteomes" id="UP001529510"/>
    </source>
</evidence>
<accession>A0ABD0RK71</accession>
<keyword evidence="2" id="KW-1185">Reference proteome</keyword>
<sequence>EQLQELLSEYVLDTLIYIQTVRDFCDKQQKWSLQRETELDNMRDIKNRADQNKAKAFGEYLWSGITQVTADSKYQELEKELGAVLKDTLEGLEKLDHFLDAVEKLTVTSLFVFTGRSFLPQGEIITAARMASPLLIHFKRNAETFFLPSINNLDALAFQLDKYIRITEQICEK</sequence>
<comment type="caution">
    <text evidence="1">The sequence shown here is derived from an EMBL/GenBank/DDBJ whole genome shotgun (WGS) entry which is preliminary data.</text>
</comment>
<feature type="non-terminal residue" evidence="1">
    <location>
        <position position="1"/>
    </location>
</feature>
<dbReference type="AlphaFoldDB" id="A0ABD0RK71"/>
<feature type="non-terminal residue" evidence="1">
    <location>
        <position position="173"/>
    </location>
</feature>
<name>A0ABD0RK71_CIRMR</name>
<reference evidence="1 2" key="1">
    <citation type="submission" date="2024-05" db="EMBL/GenBank/DDBJ databases">
        <title>Genome sequencing and assembly of Indian major carp, Cirrhinus mrigala (Hamilton, 1822).</title>
        <authorList>
            <person name="Mohindra V."/>
            <person name="Chowdhury L.M."/>
            <person name="Lal K."/>
            <person name="Jena J.K."/>
        </authorList>
    </citation>
    <scope>NUCLEOTIDE SEQUENCE [LARGE SCALE GENOMIC DNA]</scope>
    <source>
        <strain evidence="1">CM1030</strain>
        <tissue evidence="1">Blood</tissue>
    </source>
</reference>
<organism evidence="1 2">
    <name type="scientific">Cirrhinus mrigala</name>
    <name type="common">Mrigala</name>
    <dbReference type="NCBI Taxonomy" id="683832"/>
    <lineage>
        <taxon>Eukaryota</taxon>
        <taxon>Metazoa</taxon>
        <taxon>Chordata</taxon>
        <taxon>Craniata</taxon>
        <taxon>Vertebrata</taxon>
        <taxon>Euteleostomi</taxon>
        <taxon>Actinopterygii</taxon>
        <taxon>Neopterygii</taxon>
        <taxon>Teleostei</taxon>
        <taxon>Ostariophysi</taxon>
        <taxon>Cypriniformes</taxon>
        <taxon>Cyprinidae</taxon>
        <taxon>Labeoninae</taxon>
        <taxon>Labeonini</taxon>
        <taxon>Cirrhinus</taxon>
    </lineage>
</organism>
<evidence type="ECO:0008006" key="3">
    <source>
        <dbReference type="Google" id="ProtNLM"/>
    </source>
</evidence>
<proteinExistence type="predicted"/>
<gene>
    <name evidence="1" type="ORF">M9458_006395</name>
</gene>
<dbReference type="Proteomes" id="UP001529510">
    <property type="component" value="Unassembled WGS sequence"/>
</dbReference>
<evidence type="ECO:0000313" key="1">
    <source>
        <dbReference type="EMBL" id="KAL0197855.1"/>
    </source>
</evidence>
<dbReference type="EMBL" id="JAMKFB020000003">
    <property type="protein sequence ID" value="KAL0197855.1"/>
    <property type="molecule type" value="Genomic_DNA"/>
</dbReference>
<protein>
    <recommendedName>
        <fullName evidence="3">Apolipoprotein B</fullName>
    </recommendedName>
</protein>